<dbReference type="GO" id="GO:0050801">
    <property type="term" value="P:monoatomic ion homeostasis"/>
    <property type="evidence" value="ECO:0007669"/>
    <property type="project" value="TreeGrafter"/>
</dbReference>
<dbReference type="EMBL" id="FN648230">
    <property type="protein sequence ID" value="CBJ30043.1"/>
    <property type="molecule type" value="Genomic_DNA"/>
</dbReference>
<feature type="transmembrane region" description="Helical" evidence="9">
    <location>
        <begin position="413"/>
        <end position="434"/>
    </location>
</feature>
<keyword evidence="13" id="KW-1185">Reference proteome</keyword>
<dbReference type="InParanoid" id="D7FMX9"/>
<dbReference type="STRING" id="2880.D7FMX9"/>
<feature type="domain" description="Bicarbonate transporter-like transmembrane" evidence="11">
    <location>
        <begin position="476"/>
        <end position="788"/>
    </location>
</feature>
<feature type="transmembrane region" description="Helical" evidence="9">
    <location>
        <begin position="753"/>
        <end position="771"/>
    </location>
</feature>
<feature type="region of interest" description="Disordered" evidence="8">
    <location>
        <begin position="177"/>
        <end position="241"/>
    </location>
</feature>
<evidence type="ECO:0000256" key="6">
    <source>
        <dbReference type="ARBA" id="ARBA00022989"/>
    </source>
</evidence>
<dbReference type="InterPro" id="IPR003020">
    <property type="entry name" value="HCO3_transpt_euk"/>
</dbReference>
<evidence type="ECO:0000259" key="11">
    <source>
        <dbReference type="Pfam" id="PF00955"/>
    </source>
</evidence>
<evidence type="ECO:0000256" key="4">
    <source>
        <dbReference type="ARBA" id="ARBA00022475"/>
    </source>
</evidence>
<evidence type="ECO:0000256" key="2">
    <source>
        <dbReference type="ARBA" id="ARBA00010993"/>
    </source>
</evidence>
<keyword evidence="10" id="KW-0732">Signal</keyword>
<feature type="chain" id="PRO_5003095340" evidence="10">
    <location>
        <begin position="31"/>
        <end position="789"/>
    </location>
</feature>
<keyword evidence="7 9" id="KW-0472">Membrane</keyword>
<dbReference type="PRINTS" id="PR01231">
    <property type="entry name" value="HCO3TRNSPORT"/>
</dbReference>
<dbReference type="GO" id="GO:0005452">
    <property type="term" value="F:solute:inorganic anion antiporter activity"/>
    <property type="evidence" value="ECO:0007669"/>
    <property type="project" value="InterPro"/>
</dbReference>
<keyword evidence="6 9" id="KW-1133">Transmembrane helix</keyword>
<evidence type="ECO:0000256" key="1">
    <source>
        <dbReference type="ARBA" id="ARBA00004651"/>
    </source>
</evidence>
<feature type="transmembrane region" description="Helical" evidence="9">
    <location>
        <begin position="505"/>
        <end position="524"/>
    </location>
</feature>
<gene>
    <name evidence="12" type="primary">bor1</name>
    <name evidence="12" type="ORF">Esi_0172_0020</name>
</gene>
<feature type="transmembrane region" description="Helical" evidence="9">
    <location>
        <begin position="469"/>
        <end position="489"/>
    </location>
</feature>
<keyword evidence="4" id="KW-1003">Cell membrane</keyword>
<feature type="transmembrane region" description="Helical" evidence="9">
    <location>
        <begin position="441"/>
        <end position="463"/>
    </location>
</feature>
<dbReference type="Gene3D" id="1.10.287.570">
    <property type="entry name" value="Helical hairpin bin"/>
    <property type="match status" value="1"/>
</dbReference>
<dbReference type="PROSITE" id="PS51257">
    <property type="entry name" value="PROKAR_LIPOPROTEIN"/>
    <property type="match status" value="1"/>
</dbReference>
<dbReference type="EMBL" id="FN649730">
    <property type="protein sequence ID" value="CBJ30043.1"/>
    <property type="molecule type" value="Genomic_DNA"/>
</dbReference>
<evidence type="ECO:0000313" key="12">
    <source>
        <dbReference type="EMBL" id="CBJ30043.1"/>
    </source>
</evidence>
<feature type="compositionally biased region" description="Basic and acidic residues" evidence="8">
    <location>
        <begin position="149"/>
        <end position="158"/>
    </location>
</feature>
<evidence type="ECO:0000256" key="10">
    <source>
        <dbReference type="SAM" id="SignalP"/>
    </source>
</evidence>
<feature type="domain" description="Bicarbonate transporter-like transmembrane" evidence="11">
    <location>
        <begin position="298"/>
        <end position="465"/>
    </location>
</feature>
<keyword evidence="5 9" id="KW-0812">Transmembrane</keyword>
<dbReference type="OMA" id="KVPPMYI"/>
<dbReference type="FunFam" id="1.10.287.570:FF:000001">
    <property type="entry name" value="Anion exchange protein"/>
    <property type="match status" value="1"/>
</dbReference>
<feature type="signal peptide" evidence="10">
    <location>
        <begin position="1"/>
        <end position="30"/>
    </location>
</feature>
<evidence type="ECO:0000256" key="5">
    <source>
        <dbReference type="ARBA" id="ARBA00022692"/>
    </source>
</evidence>
<dbReference type="AlphaFoldDB" id="D7FMX9"/>
<dbReference type="OrthoDB" id="429572at2759"/>
<evidence type="ECO:0000256" key="8">
    <source>
        <dbReference type="SAM" id="MobiDB-lite"/>
    </source>
</evidence>
<evidence type="ECO:0000313" key="13">
    <source>
        <dbReference type="Proteomes" id="UP000002630"/>
    </source>
</evidence>
<name>D7FMX9_ECTSI</name>
<feature type="transmembrane region" description="Helical" evidence="9">
    <location>
        <begin position="599"/>
        <end position="623"/>
    </location>
</feature>
<protein>
    <submittedName>
        <fullName evidence="12">Boron transporter 1</fullName>
    </submittedName>
</protein>
<comment type="subcellular location">
    <subcellularLocation>
        <location evidence="1">Cell membrane</location>
        <topology evidence="1">Multi-pass membrane protein</topology>
    </subcellularLocation>
</comment>
<feature type="compositionally biased region" description="Polar residues" evidence="8">
    <location>
        <begin position="219"/>
        <end position="237"/>
    </location>
</feature>
<feature type="region of interest" description="Disordered" evidence="8">
    <location>
        <begin position="42"/>
        <end position="110"/>
    </location>
</feature>
<evidence type="ECO:0000256" key="9">
    <source>
        <dbReference type="SAM" id="Phobius"/>
    </source>
</evidence>
<feature type="region of interest" description="Disordered" evidence="8">
    <location>
        <begin position="129"/>
        <end position="158"/>
    </location>
</feature>
<dbReference type="eggNOG" id="KOG1172">
    <property type="taxonomic scope" value="Eukaryota"/>
</dbReference>
<organism evidence="12 13">
    <name type="scientific">Ectocarpus siliculosus</name>
    <name type="common">Brown alga</name>
    <name type="synonym">Conferva siliculosa</name>
    <dbReference type="NCBI Taxonomy" id="2880"/>
    <lineage>
        <taxon>Eukaryota</taxon>
        <taxon>Sar</taxon>
        <taxon>Stramenopiles</taxon>
        <taxon>Ochrophyta</taxon>
        <taxon>PX clade</taxon>
        <taxon>Phaeophyceae</taxon>
        <taxon>Ectocarpales</taxon>
        <taxon>Ectocarpaceae</taxon>
        <taxon>Ectocarpus</taxon>
    </lineage>
</organism>
<accession>D7FMX9</accession>
<comment type="similarity">
    <text evidence="2">Belongs to the anion exchanger (TC 2.A.31) family.</text>
</comment>
<reference evidence="12 13" key="1">
    <citation type="journal article" date="2010" name="Nature">
        <title>The Ectocarpus genome and the independent evolution of multicellularity in brown algae.</title>
        <authorList>
            <person name="Cock J.M."/>
            <person name="Sterck L."/>
            <person name="Rouze P."/>
            <person name="Scornet D."/>
            <person name="Allen A.E."/>
            <person name="Amoutzias G."/>
            <person name="Anthouard V."/>
            <person name="Artiguenave F."/>
            <person name="Aury J.M."/>
            <person name="Badger J.H."/>
            <person name="Beszteri B."/>
            <person name="Billiau K."/>
            <person name="Bonnet E."/>
            <person name="Bothwell J.H."/>
            <person name="Bowler C."/>
            <person name="Boyen C."/>
            <person name="Brownlee C."/>
            <person name="Carrano C.J."/>
            <person name="Charrier B."/>
            <person name="Cho G.Y."/>
            <person name="Coelho S.M."/>
            <person name="Collen J."/>
            <person name="Corre E."/>
            <person name="Da Silva C."/>
            <person name="Delage L."/>
            <person name="Delaroque N."/>
            <person name="Dittami S.M."/>
            <person name="Doulbeau S."/>
            <person name="Elias M."/>
            <person name="Farnham G."/>
            <person name="Gachon C.M."/>
            <person name="Gschloessl B."/>
            <person name="Heesch S."/>
            <person name="Jabbari K."/>
            <person name="Jubin C."/>
            <person name="Kawai H."/>
            <person name="Kimura K."/>
            <person name="Kloareg B."/>
            <person name="Kupper F.C."/>
            <person name="Lang D."/>
            <person name="Le Bail A."/>
            <person name="Leblanc C."/>
            <person name="Lerouge P."/>
            <person name="Lohr M."/>
            <person name="Lopez P.J."/>
            <person name="Martens C."/>
            <person name="Maumus F."/>
            <person name="Michel G."/>
            <person name="Miranda-Saavedra D."/>
            <person name="Morales J."/>
            <person name="Moreau H."/>
            <person name="Motomura T."/>
            <person name="Nagasato C."/>
            <person name="Napoli C.A."/>
            <person name="Nelson D.R."/>
            <person name="Nyvall-Collen P."/>
            <person name="Peters A.F."/>
            <person name="Pommier C."/>
            <person name="Potin P."/>
            <person name="Poulain J."/>
            <person name="Quesneville H."/>
            <person name="Read B."/>
            <person name="Rensing S.A."/>
            <person name="Ritter A."/>
            <person name="Rousvoal S."/>
            <person name="Samanta M."/>
            <person name="Samson G."/>
            <person name="Schroeder D.C."/>
            <person name="Segurens B."/>
            <person name="Strittmatter M."/>
            <person name="Tonon T."/>
            <person name="Tregear J.W."/>
            <person name="Valentin K."/>
            <person name="von Dassow P."/>
            <person name="Yamagishi T."/>
            <person name="Van de Peer Y."/>
            <person name="Wincker P."/>
        </authorList>
    </citation>
    <scope>NUCLEOTIDE SEQUENCE [LARGE SCALE GENOMIC DNA]</scope>
    <source>
        <strain evidence="13">Ec32 / CCAP1310/4</strain>
    </source>
</reference>
<evidence type="ECO:0000256" key="3">
    <source>
        <dbReference type="ARBA" id="ARBA00022448"/>
    </source>
</evidence>
<dbReference type="PANTHER" id="PTHR11453">
    <property type="entry name" value="ANION EXCHANGE PROTEIN"/>
    <property type="match status" value="1"/>
</dbReference>
<feature type="transmembrane region" description="Helical" evidence="9">
    <location>
        <begin position="560"/>
        <end position="578"/>
    </location>
</feature>
<feature type="transmembrane region" description="Helical" evidence="9">
    <location>
        <begin position="327"/>
        <end position="348"/>
    </location>
</feature>
<feature type="transmembrane region" description="Helical" evidence="9">
    <location>
        <begin position="360"/>
        <end position="393"/>
    </location>
</feature>
<sequence length="789" mass="83907">MSKQAPTAGPALGTAVAMMALAVSCPMVEAFSLSTPSSFVRSSVTGSTRTAVRGLGPVSMSSRLRNDDKEGNTGAYGKAAWSGADQNQRSKEAAVGEVSMSSRLREDESRPKPFYGKVAWTGVHNRRAADAAAPETGPSLLSPHAGGGGERKQDQRTKLKYEKAAWTWSDRRENFSAGLGAGSPVSSSPLLRDEEAPTGRSYSKVAWSVEQRGARSSRPLAQTASASGAPRSQNDNFASKAASSDVDVGGLVEGLVNEIKEEEFKVEAVPPAQPRTPTPSVQSYINKPKIKLVEGFGKGLLADIKGKAPFLKSDITDGFSIKVLSTIFFLFFACLAPAVAFGGMLGVATAGAMGTIEMIAATAVCGMVYAALAGQPLTIIGSTGPVLAFIAVLYKTAARMSLPFLPLYTWVGFWTAGMLGVASAFSLSNMVLFFTRFTDEIFSLLISVIFIMEATKDITGVFASAGVPLVAATSTLVVALSTYGVATILKSLRRTQFLNKPIREFIADFAPTLGVATGTLAAMWGKSRYALALPTLTVPSALTTTVGRPWLVPFMTLPVWARWAAFFPALMSTVLLFMDQNITVRLVNAKQHKLKKGYGMNLDMGIIAGLTAACSVFGLPWLVAATVRSLAHVKSLTKYDQLGWGRGERIAGVAEQRVSGIAIHGLIGVAILKLRPLLAQIPLPVTTGLFLYLGVTGLAGNEMWDRTKLLFTDPKLRPKAAPWSRLPASKTNMYTMIQLACLGSMMWVKGSPIGVLFPVLIALLAPLRMLLVKTPLFTEGDLSVLDSEG</sequence>
<dbReference type="GO" id="GO:0006820">
    <property type="term" value="P:monoatomic anion transport"/>
    <property type="evidence" value="ECO:0007669"/>
    <property type="project" value="InterPro"/>
</dbReference>
<dbReference type="Proteomes" id="UP000002630">
    <property type="component" value="Linkage Group LG05"/>
</dbReference>
<evidence type="ECO:0000256" key="7">
    <source>
        <dbReference type="ARBA" id="ARBA00023136"/>
    </source>
</evidence>
<proteinExistence type="inferred from homology"/>
<dbReference type="PANTHER" id="PTHR11453:SF127">
    <property type="entry name" value="SOLUTE CARRIER FAMILY 4 MEMBER 11"/>
    <property type="match status" value="1"/>
</dbReference>
<dbReference type="InterPro" id="IPR011531">
    <property type="entry name" value="HCO3_transpt-like_TM_dom"/>
</dbReference>
<dbReference type="Pfam" id="PF00955">
    <property type="entry name" value="HCO3_cotransp"/>
    <property type="match status" value="2"/>
</dbReference>
<dbReference type="GO" id="GO:0005886">
    <property type="term" value="C:plasma membrane"/>
    <property type="evidence" value="ECO:0007669"/>
    <property type="project" value="UniProtKB-SubCell"/>
</dbReference>
<feature type="transmembrane region" description="Helical" evidence="9">
    <location>
        <begin position="681"/>
        <end position="700"/>
    </location>
</feature>
<keyword evidence="3" id="KW-0813">Transport</keyword>